<evidence type="ECO:0000256" key="3">
    <source>
        <dbReference type="ARBA" id="ARBA00022692"/>
    </source>
</evidence>
<dbReference type="CDD" id="cd06581">
    <property type="entry name" value="TM_PBP1_LivM_like"/>
    <property type="match status" value="1"/>
</dbReference>
<keyword evidence="2" id="KW-1003">Cell membrane</keyword>
<evidence type="ECO:0000256" key="1">
    <source>
        <dbReference type="ARBA" id="ARBA00004651"/>
    </source>
</evidence>
<feature type="transmembrane region" description="Helical" evidence="6">
    <location>
        <begin position="328"/>
        <end position="349"/>
    </location>
</feature>
<keyword evidence="5 6" id="KW-0472">Membrane</keyword>
<sequence>MTTQTAQPKATAAAPPRKRVPLARFGPLVVLVVLIALPYCGLKIPGVFDNAVNTPGTLQLLALCLVFGALAMGYDLLFGRTGLLSFGHALYFAAGVYGTDMLVTKAGYGLWTSILLAVVGTATLAALLGAVALRTGGIAFAMVTLAFAQVAAITIGRNPGGATGGEEGLPMDTARVPDFLVGVSNTVNLYWLAVAVLVITVLVVHAIADSPAGRVLAAVRDDERRVGVLGLDPYRYRLFAFTVSGGLAGLAGAMYALLIGGATPHIAASDQTLTLLVMVVLGGPGTRWGPLLGGFLFTYLDYRLVALRDSDAVSGLPGFLRGPLSQPLFILGTVFILAVYFFPGGLAGLRTRLGPLARWIPERR</sequence>
<feature type="transmembrane region" description="Helical" evidence="6">
    <location>
        <begin position="114"/>
        <end position="133"/>
    </location>
</feature>
<name>A0ABP5U9Q7_9ACTN</name>
<evidence type="ECO:0000256" key="5">
    <source>
        <dbReference type="ARBA" id="ARBA00023136"/>
    </source>
</evidence>
<dbReference type="PANTHER" id="PTHR30482:SF17">
    <property type="entry name" value="ABC TRANSPORTER ATP-BINDING PROTEIN"/>
    <property type="match status" value="1"/>
</dbReference>
<feature type="transmembrane region" description="Helical" evidence="6">
    <location>
        <begin position="238"/>
        <end position="261"/>
    </location>
</feature>
<feature type="transmembrane region" description="Helical" evidence="6">
    <location>
        <begin position="56"/>
        <end position="77"/>
    </location>
</feature>
<dbReference type="Pfam" id="PF02653">
    <property type="entry name" value="BPD_transp_2"/>
    <property type="match status" value="1"/>
</dbReference>
<gene>
    <name evidence="7" type="ORF">GCM10010170_071600</name>
</gene>
<protein>
    <submittedName>
        <fullName evidence="7">Branched-chain amino acid ABC transporter permease</fullName>
    </submittedName>
</protein>
<comment type="subcellular location">
    <subcellularLocation>
        <location evidence="1">Cell membrane</location>
        <topology evidence="1">Multi-pass membrane protein</topology>
    </subcellularLocation>
</comment>
<evidence type="ECO:0000313" key="7">
    <source>
        <dbReference type="EMBL" id="GAA2370549.1"/>
    </source>
</evidence>
<proteinExistence type="predicted"/>
<dbReference type="Proteomes" id="UP001501444">
    <property type="component" value="Unassembled WGS sequence"/>
</dbReference>
<evidence type="ECO:0000256" key="4">
    <source>
        <dbReference type="ARBA" id="ARBA00022989"/>
    </source>
</evidence>
<keyword evidence="8" id="KW-1185">Reference proteome</keyword>
<dbReference type="InterPro" id="IPR001851">
    <property type="entry name" value="ABC_transp_permease"/>
</dbReference>
<feature type="transmembrane region" description="Helical" evidence="6">
    <location>
        <begin position="189"/>
        <end position="208"/>
    </location>
</feature>
<dbReference type="PANTHER" id="PTHR30482">
    <property type="entry name" value="HIGH-AFFINITY BRANCHED-CHAIN AMINO ACID TRANSPORT SYSTEM PERMEASE"/>
    <property type="match status" value="1"/>
</dbReference>
<organism evidence="7 8">
    <name type="scientific">Dactylosporangium salmoneum</name>
    <dbReference type="NCBI Taxonomy" id="53361"/>
    <lineage>
        <taxon>Bacteria</taxon>
        <taxon>Bacillati</taxon>
        <taxon>Actinomycetota</taxon>
        <taxon>Actinomycetes</taxon>
        <taxon>Micromonosporales</taxon>
        <taxon>Micromonosporaceae</taxon>
        <taxon>Dactylosporangium</taxon>
    </lineage>
</organism>
<dbReference type="InterPro" id="IPR043428">
    <property type="entry name" value="LivM-like"/>
</dbReference>
<accession>A0ABP5U9Q7</accession>
<comment type="caution">
    <text evidence="7">The sequence shown here is derived from an EMBL/GenBank/DDBJ whole genome shotgun (WGS) entry which is preliminary data.</text>
</comment>
<evidence type="ECO:0000256" key="6">
    <source>
        <dbReference type="SAM" id="Phobius"/>
    </source>
</evidence>
<keyword evidence="4 6" id="KW-1133">Transmembrane helix</keyword>
<evidence type="ECO:0000256" key="2">
    <source>
        <dbReference type="ARBA" id="ARBA00022475"/>
    </source>
</evidence>
<keyword evidence="3 6" id="KW-0812">Transmembrane</keyword>
<dbReference type="RefSeq" id="WP_344617022.1">
    <property type="nucleotide sequence ID" value="NZ_BAAARV010000070.1"/>
</dbReference>
<evidence type="ECO:0000313" key="8">
    <source>
        <dbReference type="Proteomes" id="UP001501444"/>
    </source>
</evidence>
<feature type="transmembrane region" description="Helical" evidence="6">
    <location>
        <begin position="25"/>
        <end position="44"/>
    </location>
</feature>
<dbReference type="EMBL" id="BAAARV010000070">
    <property type="protein sequence ID" value="GAA2370549.1"/>
    <property type="molecule type" value="Genomic_DNA"/>
</dbReference>
<reference evidence="8" key="1">
    <citation type="journal article" date="2019" name="Int. J. Syst. Evol. Microbiol.">
        <title>The Global Catalogue of Microorganisms (GCM) 10K type strain sequencing project: providing services to taxonomists for standard genome sequencing and annotation.</title>
        <authorList>
            <consortium name="The Broad Institute Genomics Platform"/>
            <consortium name="The Broad Institute Genome Sequencing Center for Infectious Disease"/>
            <person name="Wu L."/>
            <person name="Ma J."/>
        </authorList>
    </citation>
    <scope>NUCLEOTIDE SEQUENCE [LARGE SCALE GENOMIC DNA]</scope>
    <source>
        <strain evidence="8">JCM 3272</strain>
    </source>
</reference>